<evidence type="ECO:0000313" key="4">
    <source>
        <dbReference type="EMBL" id="MDZ5458509.1"/>
    </source>
</evidence>
<feature type="chain" id="PRO_5045254162" evidence="2">
    <location>
        <begin position="31"/>
        <end position="299"/>
    </location>
</feature>
<accession>A0ABU5IHG0</accession>
<dbReference type="EMBL" id="JAXOJX010000031">
    <property type="protein sequence ID" value="MDZ5458509.1"/>
    <property type="molecule type" value="Genomic_DNA"/>
</dbReference>
<name>A0ABU5IHG0_9BURK</name>
<dbReference type="InterPro" id="IPR054828">
    <property type="entry name" value="Vit_B12_bind_prot"/>
</dbReference>
<feature type="signal peptide" evidence="2">
    <location>
        <begin position="1"/>
        <end position="30"/>
    </location>
</feature>
<sequence length="299" mass="32073">MNAAQMKPASMRRAVLAALAALTLALPAFGQSFALRDDRGVQLHFAAPPQRIVTLLPSLTESIWALGGGARLVGVDRYSNWPRDVEKLPHLGGLEDAQIEAIVVLKPDVVLASTSARALDRLEALGVRVLRLRSESHADVRRTLELLARLLGTPAEGEQLWARLEREMDAAAARVPASLRGQRVYFEVEGGPYTAGTASFIGQTLARLGVGNIVPADMGPFPKLNPEFVVRAQPAVVMGVPREMAGLAQRPGWGMLAALREGRVCGFDTAQYDVLIRPGPRLGEAAGLLADCLARVGRK</sequence>
<dbReference type="InterPro" id="IPR050902">
    <property type="entry name" value="ABC_Transporter_SBP"/>
</dbReference>
<dbReference type="Gene3D" id="3.40.50.1980">
    <property type="entry name" value="Nitrogenase molybdenum iron protein domain"/>
    <property type="match status" value="2"/>
</dbReference>
<dbReference type="NCBIfam" id="NF038402">
    <property type="entry name" value="TroA_like"/>
    <property type="match status" value="1"/>
</dbReference>
<reference evidence="4 5" key="1">
    <citation type="submission" date="2023-11" db="EMBL/GenBank/DDBJ databases">
        <title>Draft genome of Azohydromonas lata strain H1 (DSM1123), a polyhydroxyalkanoate producer.</title>
        <authorList>
            <person name="Traversa D."/>
            <person name="D'Addabbo P."/>
            <person name="Pazzani C."/>
            <person name="Manzari C."/>
            <person name="Chiara M."/>
            <person name="Scrascia M."/>
        </authorList>
    </citation>
    <scope>NUCLEOTIDE SEQUENCE [LARGE SCALE GENOMIC DNA]</scope>
    <source>
        <strain evidence="4 5">H1</strain>
    </source>
</reference>
<gene>
    <name evidence="4" type="ORF">SM757_18175</name>
</gene>
<dbReference type="PANTHER" id="PTHR30535:SF34">
    <property type="entry name" value="MOLYBDATE-BINDING PROTEIN MOLA"/>
    <property type="match status" value="1"/>
</dbReference>
<evidence type="ECO:0000256" key="2">
    <source>
        <dbReference type="SAM" id="SignalP"/>
    </source>
</evidence>
<dbReference type="PANTHER" id="PTHR30535">
    <property type="entry name" value="VITAMIN B12-BINDING PROTEIN"/>
    <property type="match status" value="1"/>
</dbReference>
<evidence type="ECO:0000259" key="3">
    <source>
        <dbReference type="PROSITE" id="PS50983"/>
    </source>
</evidence>
<evidence type="ECO:0000313" key="5">
    <source>
        <dbReference type="Proteomes" id="UP001293718"/>
    </source>
</evidence>
<dbReference type="InterPro" id="IPR002491">
    <property type="entry name" value="ABC_transptr_periplasmic_BD"/>
</dbReference>
<feature type="domain" description="Fe/B12 periplasmic-binding" evidence="3">
    <location>
        <begin position="51"/>
        <end position="299"/>
    </location>
</feature>
<dbReference type="Proteomes" id="UP001293718">
    <property type="component" value="Unassembled WGS sequence"/>
</dbReference>
<comment type="caution">
    <text evidence="4">The sequence shown here is derived from an EMBL/GenBank/DDBJ whole genome shotgun (WGS) entry which is preliminary data.</text>
</comment>
<protein>
    <submittedName>
        <fullName evidence="4">Helical backbone metal receptor</fullName>
    </submittedName>
</protein>
<dbReference type="PROSITE" id="PS50983">
    <property type="entry name" value="FE_B12_PBP"/>
    <property type="match status" value="1"/>
</dbReference>
<dbReference type="RefSeq" id="WP_322466575.1">
    <property type="nucleotide sequence ID" value="NZ_JAXOJX010000031.1"/>
</dbReference>
<organism evidence="4 5">
    <name type="scientific">Azohydromonas lata</name>
    <dbReference type="NCBI Taxonomy" id="45677"/>
    <lineage>
        <taxon>Bacteria</taxon>
        <taxon>Pseudomonadati</taxon>
        <taxon>Pseudomonadota</taxon>
        <taxon>Betaproteobacteria</taxon>
        <taxon>Burkholderiales</taxon>
        <taxon>Sphaerotilaceae</taxon>
        <taxon>Azohydromonas</taxon>
    </lineage>
</organism>
<dbReference type="SUPFAM" id="SSF53807">
    <property type="entry name" value="Helical backbone' metal receptor"/>
    <property type="match status" value="1"/>
</dbReference>
<evidence type="ECO:0000256" key="1">
    <source>
        <dbReference type="ARBA" id="ARBA00022729"/>
    </source>
</evidence>
<keyword evidence="1 2" id="KW-0732">Signal</keyword>
<keyword evidence="4" id="KW-0675">Receptor</keyword>
<proteinExistence type="predicted"/>
<dbReference type="Pfam" id="PF01497">
    <property type="entry name" value="Peripla_BP_2"/>
    <property type="match status" value="1"/>
</dbReference>
<keyword evidence="5" id="KW-1185">Reference proteome</keyword>